<evidence type="ECO:0000313" key="3">
    <source>
        <dbReference type="EMBL" id="TCL03407.1"/>
    </source>
</evidence>
<proteinExistence type="predicted"/>
<dbReference type="InterPro" id="IPR037523">
    <property type="entry name" value="VOC_core"/>
</dbReference>
<comment type="caution">
    <text evidence="3">The sequence shown here is derived from an EMBL/GenBank/DDBJ whole genome shotgun (WGS) entry which is preliminary data.</text>
</comment>
<dbReference type="PANTHER" id="PTHR43048">
    <property type="entry name" value="METHYLMALONYL-COA EPIMERASE"/>
    <property type="match status" value="1"/>
</dbReference>
<dbReference type="PANTHER" id="PTHR43048:SF3">
    <property type="entry name" value="METHYLMALONYL-COA EPIMERASE, MITOCHONDRIAL"/>
    <property type="match status" value="1"/>
</dbReference>
<dbReference type="PROSITE" id="PS51819">
    <property type="entry name" value="VOC"/>
    <property type="match status" value="1"/>
</dbReference>
<dbReference type="GO" id="GO:0046491">
    <property type="term" value="P:L-methylmalonyl-CoA metabolic process"/>
    <property type="evidence" value="ECO:0007669"/>
    <property type="project" value="TreeGrafter"/>
</dbReference>
<keyword evidence="3" id="KW-0223">Dioxygenase</keyword>
<feature type="domain" description="VOC" evidence="2">
    <location>
        <begin position="2"/>
        <end position="125"/>
    </location>
</feature>
<dbReference type="GO" id="GO:0046872">
    <property type="term" value="F:metal ion binding"/>
    <property type="evidence" value="ECO:0007669"/>
    <property type="project" value="UniProtKB-KW"/>
</dbReference>
<organism evidence="3 4">
    <name type="scientific">Sodalis ligni</name>
    <dbReference type="NCBI Taxonomy" id="2697027"/>
    <lineage>
        <taxon>Bacteria</taxon>
        <taxon>Pseudomonadati</taxon>
        <taxon>Pseudomonadota</taxon>
        <taxon>Gammaproteobacteria</taxon>
        <taxon>Enterobacterales</taxon>
        <taxon>Bruguierivoracaceae</taxon>
        <taxon>Sodalis</taxon>
    </lineage>
</organism>
<keyword evidence="4" id="KW-1185">Reference proteome</keyword>
<dbReference type="InterPro" id="IPR029068">
    <property type="entry name" value="Glyas_Bleomycin-R_OHBP_Dase"/>
</dbReference>
<dbReference type="RefSeq" id="WP_132922276.1">
    <property type="nucleotide sequence ID" value="NZ_CP075169.1"/>
</dbReference>
<dbReference type="AlphaFoldDB" id="A0A4R1N9Q3"/>
<dbReference type="InterPro" id="IPR051785">
    <property type="entry name" value="MMCE/EMCE_epimerase"/>
</dbReference>
<dbReference type="Proteomes" id="UP000294555">
    <property type="component" value="Unassembled WGS sequence"/>
</dbReference>
<evidence type="ECO:0000313" key="4">
    <source>
        <dbReference type="Proteomes" id="UP000294555"/>
    </source>
</evidence>
<dbReference type="Gene3D" id="3.10.180.10">
    <property type="entry name" value="2,3-Dihydroxybiphenyl 1,2-Dioxygenase, domain 1"/>
    <property type="match status" value="1"/>
</dbReference>
<dbReference type="CDD" id="cd06587">
    <property type="entry name" value="VOC"/>
    <property type="match status" value="1"/>
</dbReference>
<keyword evidence="3" id="KW-0560">Oxidoreductase</keyword>
<keyword evidence="3" id="KW-0456">Lyase</keyword>
<dbReference type="Pfam" id="PF13669">
    <property type="entry name" value="Glyoxalase_4"/>
    <property type="match status" value="1"/>
</dbReference>
<accession>A0A4R1N9Q3</accession>
<evidence type="ECO:0000256" key="1">
    <source>
        <dbReference type="ARBA" id="ARBA00022723"/>
    </source>
</evidence>
<dbReference type="EMBL" id="SJOI01000001">
    <property type="protein sequence ID" value="TCL03407.1"/>
    <property type="molecule type" value="Genomic_DNA"/>
</dbReference>
<dbReference type="GO" id="GO:0004493">
    <property type="term" value="F:methylmalonyl-CoA epimerase activity"/>
    <property type="evidence" value="ECO:0007669"/>
    <property type="project" value="TreeGrafter"/>
</dbReference>
<sequence>MRIRHIGVVTKDLEKAATFYEKVLGFKRLGPARTPGHYPGRAIDMSDGEVNYSLLCPDERVEFAPWAQGTLGPNHIGVETDNIVGVMEALKEYGIQWYGEDKEQVPPRFFKFLDPDGVEIDIATIDRSWKF</sequence>
<dbReference type="GO" id="GO:0016829">
    <property type="term" value="F:lyase activity"/>
    <property type="evidence" value="ECO:0007669"/>
    <property type="project" value="UniProtKB-KW"/>
</dbReference>
<keyword evidence="1" id="KW-0479">Metal-binding</keyword>
<dbReference type="GO" id="GO:0051213">
    <property type="term" value="F:dioxygenase activity"/>
    <property type="evidence" value="ECO:0007669"/>
    <property type="project" value="UniProtKB-KW"/>
</dbReference>
<evidence type="ECO:0000259" key="2">
    <source>
        <dbReference type="PROSITE" id="PS51819"/>
    </source>
</evidence>
<dbReference type="OrthoDB" id="9812656at2"/>
<reference evidence="3 4" key="1">
    <citation type="submission" date="2019-02" db="EMBL/GenBank/DDBJ databases">
        <title>Investigation of anaerobic lignin degradation for improved lignocellulosic biofuels.</title>
        <authorList>
            <person name="Deangelis K."/>
        </authorList>
    </citation>
    <scope>NUCLEOTIDE SEQUENCE [LARGE SCALE GENOMIC DNA]</scope>
    <source>
        <strain evidence="3 4">159R</strain>
    </source>
</reference>
<name>A0A4R1N9Q3_9GAMM</name>
<dbReference type="SUPFAM" id="SSF54593">
    <property type="entry name" value="Glyoxalase/Bleomycin resistance protein/Dihydroxybiphenyl dioxygenase"/>
    <property type="match status" value="1"/>
</dbReference>
<gene>
    <name evidence="3" type="ORF">EZJ58_1479</name>
</gene>
<protein>
    <submittedName>
        <fullName evidence="3">Catechol 2,3-dioxygenase-like lactoylglutathione lyase family enzyme</fullName>
    </submittedName>
</protein>